<dbReference type="GO" id="GO:0005634">
    <property type="term" value="C:nucleus"/>
    <property type="evidence" value="ECO:0007669"/>
    <property type="project" value="TreeGrafter"/>
</dbReference>
<dbReference type="SUPFAM" id="SSF82199">
    <property type="entry name" value="SET domain"/>
    <property type="match status" value="1"/>
</dbReference>
<feature type="domain" description="SET" evidence="1">
    <location>
        <begin position="35"/>
        <end position="311"/>
    </location>
</feature>
<name>A0AAD9L5Y3_PAPLA</name>
<dbReference type="AlphaFoldDB" id="A0AAD9L5Y3"/>
<gene>
    <name evidence="2" type="ORF">DB88DRAFT_539659</name>
</gene>
<proteinExistence type="predicted"/>
<evidence type="ECO:0000313" key="3">
    <source>
        <dbReference type="Proteomes" id="UP001182556"/>
    </source>
</evidence>
<dbReference type="GO" id="GO:0016279">
    <property type="term" value="F:protein-lysine N-methyltransferase activity"/>
    <property type="evidence" value="ECO:0007669"/>
    <property type="project" value="TreeGrafter"/>
</dbReference>
<dbReference type="InterPro" id="IPR001214">
    <property type="entry name" value="SET_dom"/>
</dbReference>
<dbReference type="EMBL" id="JAODAN010000004">
    <property type="protein sequence ID" value="KAK1924860.1"/>
    <property type="molecule type" value="Genomic_DNA"/>
</dbReference>
<dbReference type="InterPro" id="IPR046341">
    <property type="entry name" value="SET_dom_sf"/>
</dbReference>
<dbReference type="InterPro" id="IPR050600">
    <property type="entry name" value="SETD3_SETD6_MTase"/>
</dbReference>
<dbReference type="PROSITE" id="PS50280">
    <property type="entry name" value="SET"/>
    <property type="match status" value="1"/>
</dbReference>
<evidence type="ECO:0000259" key="1">
    <source>
        <dbReference type="PROSITE" id="PS50280"/>
    </source>
</evidence>
<keyword evidence="3" id="KW-1185">Reference proteome</keyword>
<protein>
    <recommendedName>
        <fullName evidence="1">SET domain-containing protein</fullName>
    </recommendedName>
</protein>
<dbReference type="Gene3D" id="3.90.1410.10">
    <property type="entry name" value="set domain protein methyltransferase, domain 1"/>
    <property type="match status" value="1"/>
</dbReference>
<evidence type="ECO:0000313" key="2">
    <source>
        <dbReference type="EMBL" id="KAK1924860.1"/>
    </source>
</evidence>
<reference evidence="2" key="1">
    <citation type="submission" date="2023-02" db="EMBL/GenBank/DDBJ databases">
        <title>Identification and recombinant expression of a fungal hydrolase from Papiliotrema laurentii that hydrolyzes apple cutin and clears colloidal polyester polyurethane.</title>
        <authorList>
            <consortium name="DOE Joint Genome Institute"/>
            <person name="Roman V.A."/>
            <person name="Bojanowski C."/>
            <person name="Crable B.R."/>
            <person name="Wagner D.N."/>
            <person name="Hung C.S."/>
            <person name="Nadeau L.J."/>
            <person name="Schratz L."/>
            <person name="Haridas S."/>
            <person name="Pangilinan J."/>
            <person name="Lipzen A."/>
            <person name="Na H."/>
            <person name="Yan M."/>
            <person name="Ng V."/>
            <person name="Grigoriev I.V."/>
            <person name="Spatafora J.W."/>
            <person name="Barlow D."/>
            <person name="Biffinger J."/>
            <person name="Kelley-Loughnane N."/>
            <person name="Varaljay V.A."/>
            <person name="Crookes-Goodson W.J."/>
        </authorList>
    </citation>
    <scope>NUCLEOTIDE SEQUENCE</scope>
    <source>
        <strain evidence="2">5307AH</strain>
    </source>
</reference>
<comment type="caution">
    <text evidence="2">The sequence shown here is derived from an EMBL/GenBank/DDBJ whole genome shotgun (WGS) entry which is preliminary data.</text>
</comment>
<dbReference type="CDD" id="cd10527">
    <property type="entry name" value="SET_LSMT"/>
    <property type="match status" value="1"/>
</dbReference>
<organism evidence="2 3">
    <name type="scientific">Papiliotrema laurentii</name>
    <name type="common">Cryptococcus laurentii</name>
    <dbReference type="NCBI Taxonomy" id="5418"/>
    <lineage>
        <taxon>Eukaryota</taxon>
        <taxon>Fungi</taxon>
        <taxon>Dikarya</taxon>
        <taxon>Basidiomycota</taxon>
        <taxon>Agaricomycotina</taxon>
        <taxon>Tremellomycetes</taxon>
        <taxon>Tremellales</taxon>
        <taxon>Rhynchogastremaceae</taxon>
        <taxon>Papiliotrema</taxon>
    </lineage>
</organism>
<dbReference type="PANTHER" id="PTHR13271">
    <property type="entry name" value="UNCHARACTERIZED PUTATIVE METHYLTRANSFERASE"/>
    <property type="match status" value="1"/>
</dbReference>
<dbReference type="PANTHER" id="PTHR13271:SF34">
    <property type="entry name" value="N-LYSINE METHYLTRANSFERASE SETD6"/>
    <property type="match status" value="1"/>
</dbReference>
<accession>A0AAD9L5Y3</accession>
<sequence>MAEKEASSSGTVPPGHGLFVDWPARSVKLLEEWCDEHGIRRSRGLEVGANGENWGLYATRHYEMGELLCQIPKTALLSNKTSSLPALLPLNHLKPDSSHTILYLALCLLHEMRLGEDSPFYGYIQSLPRTPILLPAFWPIEELAGRDGQIASEIIRGTEVEREIALKAAEGLSLDDARQFFATLGPHLPLTKTHPGPSPFLAYLHAYSLVCSRAFVIDLYHTIALCPYADLLNHSSSAAHTSLSADDFVCHRCGSLRQCEHDIESTSGIAYRLEHLPSDARDRLETEVDTVDLRVDRRKVRLGSEVFNSYGENMGDGRLLSEWGFIEQDSIGGNVSFTLEELGRGGEMWMKMAEAGLIDLTIDRGEGRLIGPQPADRPWTLVIDVDGTISVDLFAIIVVGELANEEGMEEVVQQTVCQVESAAKTLDEEDDHPSTVSFNDTTAKVVEQIIRLVEGRLKALYKADVGLDELFTLQDSLGPEDGLQYMALTALINERRLLESTREKWTDLLDLSLVAAHDWEGE</sequence>
<dbReference type="Proteomes" id="UP001182556">
    <property type="component" value="Unassembled WGS sequence"/>
</dbReference>